<keyword evidence="1" id="KW-0040">ANK repeat</keyword>
<dbReference type="SMART" id="SM00248">
    <property type="entry name" value="ANK"/>
    <property type="match status" value="6"/>
</dbReference>
<reference evidence="2 3" key="1">
    <citation type="submission" date="2014-07" db="EMBL/GenBank/DDBJ databases">
        <title>Genomic and transcriptomic analysis on Apis cerana provide comprehensive insights into honey bee biology.</title>
        <authorList>
            <person name="Diao Q."/>
            <person name="Sun L."/>
            <person name="Zheng H."/>
            <person name="Zheng H."/>
            <person name="Xu S."/>
            <person name="Wang S."/>
            <person name="Zeng Z."/>
            <person name="Hu F."/>
            <person name="Su S."/>
            <person name="Wu J."/>
        </authorList>
    </citation>
    <scope>NUCLEOTIDE SEQUENCE [LARGE SCALE GENOMIC DNA]</scope>
    <source>
        <tissue evidence="2">Pupae without intestine</tissue>
    </source>
</reference>
<dbReference type="PRINTS" id="PR01415">
    <property type="entry name" value="ANKYRIN"/>
</dbReference>
<dbReference type="EMBL" id="KZ288215">
    <property type="protein sequence ID" value="PBC32728.1"/>
    <property type="molecule type" value="Genomic_DNA"/>
</dbReference>
<dbReference type="SUPFAM" id="SSF48403">
    <property type="entry name" value="Ankyrin repeat"/>
    <property type="match status" value="1"/>
</dbReference>
<dbReference type="Pfam" id="PF12796">
    <property type="entry name" value="Ank_2"/>
    <property type="match status" value="2"/>
</dbReference>
<evidence type="ECO:0000313" key="3">
    <source>
        <dbReference type="Proteomes" id="UP000242457"/>
    </source>
</evidence>
<dbReference type="PANTHER" id="PTHR46224">
    <property type="entry name" value="ANKYRIN REPEAT FAMILY PROTEIN"/>
    <property type="match status" value="1"/>
</dbReference>
<dbReference type="OrthoDB" id="7693516at2759"/>
<dbReference type="STRING" id="94128.A0A2A3ELY4"/>
<dbReference type="Proteomes" id="UP000242457">
    <property type="component" value="Unassembled WGS sequence"/>
</dbReference>
<accession>A0A2A3ELY4</accession>
<dbReference type="Gene3D" id="1.25.40.20">
    <property type="entry name" value="Ankyrin repeat-containing domain"/>
    <property type="match status" value="2"/>
</dbReference>
<dbReference type="AlphaFoldDB" id="A0A2A3ELY4"/>
<evidence type="ECO:0000256" key="1">
    <source>
        <dbReference type="PROSITE-ProRule" id="PRU00023"/>
    </source>
</evidence>
<feature type="repeat" description="ANK" evidence="1">
    <location>
        <begin position="226"/>
        <end position="258"/>
    </location>
</feature>
<dbReference type="InterPro" id="IPR051616">
    <property type="entry name" value="Cul2-RING_E3_ligase_SR"/>
</dbReference>
<keyword evidence="3" id="KW-1185">Reference proteome</keyword>
<feature type="repeat" description="ANK" evidence="1">
    <location>
        <begin position="88"/>
        <end position="120"/>
    </location>
</feature>
<dbReference type="PANTHER" id="PTHR46224:SF64">
    <property type="entry name" value="IQ MOTIF AND ANKYRIN REPEAT DOMAIN-CONTAINING PROTEIN 1"/>
    <property type="match status" value="1"/>
</dbReference>
<organism evidence="2 3">
    <name type="scientific">Apis cerana cerana</name>
    <name type="common">Oriental honeybee</name>
    <dbReference type="NCBI Taxonomy" id="94128"/>
    <lineage>
        <taxon>Eukaryota</taxon>
        <taxon>Metazoa</taxon>
        <taxon>Ecdysozoa</taxon>
        <taxon>Arthropoda</taxon>
        <taxon>Hexapoda</taxon>
        <taxon>Insecta</taxon>
        <taxon>Pterygota</taxon>
        <taxon>Neoptera</taxon>
        <taxon>Endopterygota</taxon>
        <taxon>Hymenoptera</taxon>
        <taxon>Apocrita</taxon>
        <taxon>Aculeata</taxon>
        <taxon>Apoidea</taxon>
        <taxon>Anthophila</taxon>
        <taxon>Apidae</taxon>
        <taxon>Apis</taxon>
    </lineage>
</organism>
<name>A0A2A3ELY4_APICC</name>
<gene>
    <name evidence="2" type="ORF">APICC_05354</name>
</gene>
<dbReference type="InterPro" id="IPR036770">
    <property type="entry name" value="Ankyrin_rpt-contain_sf"/>
</dbReference>
<feature type="repeat" description="ANK" evidence="1">
    <location>
        <begin position="121"/>
        <end position="153"/>
    </location>
</feature>
<dbReference type="Pfam" id="PF00023">
    <property type="entry name" value="Ank"/>
    <property type="match status" value="1"/>
</dbReference>
<dbReference type="InterPro" id="IPR002110">
    <property type="entry name" value="Ankyrin_rpt"/>
</dbReference>
<dbReference type="PROSITE" id="PS50088">
    <property type="entry name" value="ANK_REPEAT"/>
    <property type="match status" value="3"/>
</dbReference>
<dbReference type="PROSITE" id="PS50297">
    <property type="entry name" value="ANK_REP_REGION"/>
    <property type="match status" value="3"/>
</dbReference>
<proteinExistence type="predicted"/>
<evidence type="ECO:0000313" key="2">
    <source>
        <dbReference type="EMBL" id="PBC32728.1"/>
    </source>
</evidence>
<protein>
    <submittedName>
        <fullName evidence="2">Ankyrin repeat protein</fullName>
    </submittedName>
</protein>
<sequence>MSKKFRISILDPTTSPELITDINWKLLLACTFGHIFMAKEALSQGADVNCRRSDYLTPLHIAVQYDNVVLIQLLCNQPLVNIEIKTIDGLTPLHKAVFLGQKNAIVKLLENGATVNCVDNLNRYPLHYAALQKDINSATLLLTNGAHVNVYDTFYESPLYTSVIRRPFLPMIKLLLFHGATISAPNQISLDLLLETILCLRFESDMKILDILFQNGADVNTTDYIGLRTPLHIAAMIGNTKLVIYLIEKGADLKRKNSAGHTPIDVALKCRNFKIARLIENSFSKE</sequence>